<dbReference type="AlphaFoldDB" id="A0A2S0X9G4"/>
<dbReference type="SUPFAM" id="SSF47565">
    <property type="entry name" value="Insect pheromone/odorant-binding proteins"/>
    <property type="match status" value="1"/>
</dbReference>
<dbReference type="FunFam" id="1.10.238.20:FF:000001">
    <property type="entry name" value="General odorant-binding protein lush"/>
    <property type="match status" value="1"/>
</dbReference>
<evidence type="ECO:0000256" key="3">
    <source>
        <dbReference type="ARBA" id="ARBA00022525"/>
    </source>
</evidence>
<dbReference type="PANTHER" id="PTHR21364">
    <property type="entry name" value="GENERAL ODORANT-BINDING PROTEIN 19A"/>
    <property type="match status" value="1"/>
</dbReference>
<dbReference type="SMART" id="SM00708">
    <property type="entry name" value="PhBP"/>
    <property type="match status" value="1"/>
</dbReference>
<dbReference type="EMBL" id="MG544130">
    <property type="protein sequence ID" value="AWC08421.1"/>
    <property type="molecule type" value="mRNA"/>
</dbReference>
<keyword evidence="3" id="KW-0964">Secreted</keyword>
<feature type="signal peptide" evidence="4">
    <location>
        <begin position="1"/>
        <end position="19"/>
    </location>
</feature>
<dbReference type="Gene3D" id="1.10.238.20">
    <property type="entry name" value="Pheromone/general odorant binding protein domain"/>
    <property type="match status" value="1"/>
</dbReference>
<keyword evidence="4" id="KW-0732">Signal</keyword>
<comment type="subcellular location">
    <subcellularLocation>
        <location evidence="1">Secreted</location>
    </subcellularLocation>
</comment>
<dbReference type="GO" id="GO:0005576">
    <property type="term" value="C:extracellular region"/>
    <property type="evidence" value="ECO:0007669"/>
    <property type="project" value="UniProtKB-SubCell"/>
</dbReference>
<evidence type="ECO:0000256" key="2">
    <source>
        <dbReference type="ARBA" id="ARBA00008098"/>
    </source>
</evidence>
<dbReference type="InterPro" id="IPR036728">
    <property type="entry name" value="PBP_GOBP_sf"/>
</dbReference>
<dbReference type="GO" id="GO:0007608">
    <property type="term" value="P:sensory perception of smell"/>
    <property type="evidence" value="ECO:0007669"/>
    <property type="project" value="TreeGrafter"/>
</dbReference>
<name>A0A2S0X9G4_9DIPT</name>
<proteinExistence type="evidence at transcript level"/>
<feature type="chain" id="PRO_5015744983" evidence="4">
    <location>
        <begin position="20"/>
        <end position="144"/>
    </location>
</feature>
<dbReference type="GO" id="GO:0042048">
    <property type="term" value="P:olfactory behavior"/>
    <property type="evidence" value="ECO:0007669"/>
    <property type="project" value="TreeGrafter"/>
</dbReference>
<protein>
    <submittedName>
        <fullName evidence="5">Odorant-binding protein 10</fullName>
    </submittedName>
</protein>
<dbReference type="GO" id="GO:0005549">
    <property type="term" value="F:odorant binding"/>
    <property type="evidence" value="ECO:0007669"/>
    <property type="project" value="InterPro"/>
</dbReference>
<sequence length="144" mass="16472">MTCRLVWLALLVYVNFGECGVTFEQVQKTGEMIRSVCQPRIKISTEMIDGIRKGQFPNDKLLKCYIHCAMEMSGIMKKNKVNYEAAIKTMEKLLSDDLLEENKNGLTKCKDSANGIKDNCEAGFVLVKCIYDNRNMNRDEFPFP</sequence>
<evidence type="ECO:0000313" key="5">
    <source>
        <dbReference type="EMBL" id="AWC08421.1"/>
    </source>
</evidence>
<dbReference type="PANTHER" id="PTHR21364:SF2">
    <property type="entry name" value="GENERAL ODORANT-BINDING PROTEIN 19A"/>
    <property type="match status" value="1"/>
</dbReference>
<dbReference type="GO" id="GO:0035275">
    <property type="term" value="F:dibutyl phthalate binding"/>
    <property type="evidence" value="ECO:0007669"/>
    <property type="project" value="TreeGrafter"/>
</dbReference>
<organism evidence="5">
    <name type="scientific">Bradysia odoriphaga</name>
    <dbReference type="NCBI Taxonomy" id="1564500"/>
    <lineage>
        <taxon>Eukaryota</taxon>
        <taxon>Metazoa</taxon>
        <taxon>Ecdysozoa</taxon>
        <taxon>Arthropoda</taxon>
        <taxon>Hexapoda</taxon>
        <taxon>Insecta</taxon>
        <taxon>Pterygota</taxon>
        <taxon>Neoptera</taxon>
        <taxon>Endopterygota</taxon>
        <taxon>Diptera</taxon>
        <taxon>Nematocera</taxon>
        <taxon>Sciaroidea</taxon>
        <taxon>Sciaridae</taxon>
        <taxon>Bradysia</taxon>
    </lineage>
</organism>
<evidence type="ECO:0000256" key="1">
    <source>
        <dbReference type="ARBA" id="ARBA00004613"/>
    </source>
</evidence>
<comment type="similarity">
    <text evidence="2">Belongs to the PBP/GOBP family.</text>
</comment>
<dbReference type="Pfam" id="PF01395">
    <property type="entry name" value="PBP_GOBP"/>
    <property type="match status" value="1"/>
</dbReference>
<gene>
    <name evidence="5" type="primary">OBP10</name>
</gene>
<dbReference type="InterPro" id="IPR006170">
    <property type="entry name" value="PBP/GOBP"/>
</dbReference>
<accession>A0A2S0X9G4</accession>
<evidence type="ECO:0000256" key="4">
    <source>
        <dbReference type="SAM" id="SignalP"/>
    </source>
</evidence>
<dbReference type="CDD" id="cd23992">
    <property type="entry name" value="PBP_GOBP"/>
    <property type="match status" value="1"/>
</dbReference>
<reference evidence="5" key="1">
    <citation type="journal article" date="2018" name="Front. Physiol.">
        <title>Sex- and Tissue-Specific Expression Profiles of Odorant Binding Protein and Chemosensory Protein Genes in Bradysia odoriphaga (Diptera: Sciaridae).</title>
        <authorList>
            <person name="Zhao Y."/>
            <person name="Ding J."/>
            <person name="Zhang Z."/>
            <person name="Liu F."/>
            <person name="Zhou C."/>
            <person name="Mu W."/>
        </authorList>
    </citation>
    <scope>NUCLEOTIDE SEQUENCE</scope>
</reference>
<dbReference type="SMR" id="A0A2S0X9G4"/>